<evidence type="ECO:0000256" key="11">
    <source>
        <dbReference type="ARBA" id="ARBA00038053"/>
    </source>
</evidence>
<dbReference type="GO" id="GO:0032153">
    <property type="term" value="C:cell division site"/>
    <property type="evidence" value="ECO:0007669"/>
    <property type="project" value="TreeGrafter"/>
</dbReference>
<dbReference type="eggNOG" id="COG0772">
    <property type="taxonomic scope" value="Bacteria"/>
</dbReference>
<evidence type="ECO:0000256" key="1">
    <source>
        <dbReference type="ARBA" id="ARBA00004141"/>
    </source>
</evidence>
<dbReference type="InterPro" id="IPR001182">
    <property type="entry name" value="FtsW/RodA"/>
</dbReference>
<accession>C0CLY0</accession>
<dbReference type="Pfam" id="PF01098">
    <property type="entry name" value="FTSW_RODA_SPOVE"/>
    <property type="match status" value="1"/>
</dbReference>
<evidence type="ECO:0000256" key="10">
    <source>
        <dbReference type="ARBA" id="ARBA00033270"/>
    </source>
</evidence>
<evidence type="ECO:0000256" key="13">
    <source>
        <dbReference type="ARBA" id="ARBA00041418"/>
    </source>
</evidence>
<dbReference type="RefSeq" id="WP_005948701.1">
    <property type="nucleotide sequence ID" value="NZ_CP136423.1"/>
</dbReference>
<dbReference type="AlphaFoldDB" id="C0CLY0"/>
<evidence type="ECO:0000256" key="12">
    <source>
        <dbReference type="ARBA" id="ARBA00041185"/>
    </source>
</evidence>
<reference evidence="18 19" key="2">
    <citation type="submission" date="2009-02" db="EMBL/GenBank/DDBJ databases">
        <title>Draft genome sequence of Blautia hydrogenotrophica DSM 10507 (Ruminococcus hydrogenotrophicus DSM 10507).</title>
        <authorList>
            <person name="Sudarsanam P."/>
            <person name="Ley R."/>
            <person name="Guruge J."/>
            <person name="Turnbaugh P.J."/>
            <person name="Mahowald M."/>
            <person name="Liep D."/>
            <person name="Gordon J."/>
        </authorList>
    </citation>
    <scope>NUCLEOTIDE SEQUENCE [LARGE SCALE GENOMIC DNA]</scope>
    <source>
        <strain evidence="19">DSM 10507 / JCM 14656 / S5a33</strain>
    </source>
</reference>
<dbReference type="GO" id="GO:0008360">
    <property type="term" value="P:regulation of cell shape"/>
    <property type="evidence" value="ECO:0007669"/>
    <property type="project" value="UniProtKB-KW"/>
</dbReference>
<keyword evidence="8 17" id="KW-0472">Membrane</keyword>
<dbReference type="GO" id="GO:0051301">
    <property type="term" value="P:cell division"/>
    <property type="evidence" value="ECO:0007669"/>
    <property type="project" value="InterPro"/>
</dbReference>
<comment type="caution">
    <text evidence="18">The sequence shown here is derived from an EMBL/GenBank/DDBJ whole genome shotgun (WGS) entry which is preliminary data.</text>
</comment>
<evidence type="ECO:0000256" key="2">
    <source>
        <dbReference type="ARBA" id="ARBA00022676"/>
    </source>
</evidence>
<evidence type="ECO:0000256" key="16">
    <source>
        <dbReference type="ARBA" id="ARBA00049966"/>
    </source>
</evidence>
<dbReference type="GeneID" id="86822129"/>
<keyword evidence="19" id="KW-1185">Reference proteome</keyword>
<keyword evidence="3" id="KW-0808">Transferase</keyword>
<feature type="transmembrane region" description="Helical" evidence="17">
    <location>
        <begin position="154"/>
        <end position="172"/>
    </location>
</feature>
<dbReference type="PATRIC" id="fig|476272.21.peg.2234"/>
<gene>
    <name evidence="18" type="ORF">RUMHYD_01855</name>
</gene>
<comment type="catalytic activity">
    <reaction evidence="15">
        <text>[GlcNAc-(1-&gt;4)-Mur2Ac(oyl-L-Ala-gamma-D-Glu-L-Lys-D-Ala-D-Ala)](n)-di-trans,octa-cis-undecaprenyl diphosphate + beta-D-GlcNAc-(1-&gt;4)-Mur2Ac(oyl-L-Ala-gamma-D-Glu-L-Lys-D-Ala-D-Ala)-di-trans,octa-cis-undecaprenyl diphosphate = [GlcNAc-(1-&gt;4)-Mur2Ac(oyl-L-Ala-gamma-D-Glu-L-Lys-D-Ala-D-Ala)](n+1)-di-trans,octa-cis-undecaprenyl diphosphate + di-trans,octa-cis-undecaprenyl diphosphate + H(+)</text>
        <dbReference type="Rhea" id="RHEA:23708"/>
        <dbReference type="Rhea" id="RHEA-COMP:9602"/>
        <dbReference type="Rhea" id="RHEA-COMP:9603"/>
        <dbReference type="ChEBI" id="CHEBI:15378"/>
        <dbReference type="ChEBI" id="CHEBI:58405"/>
        <dbReference type="ChEBI" id="CHEBI:60033"/>
        <dbReference type="ChEBI" id="CHEBI:78435"/>
        <dbReference type="EC" id="2.4.99.28"/>
    </reaction>
</comment>
<dbReference type="EC" id="2.4.99.28" evidence="14"/>
<dbReference type="GO" id="GO:0009252">
    <property type="term" value="P:peptidoglycan biosynthetic process"/>
    <property type="evidence" value="ECO:0007669"/>
    <property type="project" value="UniProtKB-KW"/>
</dbReference>
<evidence type="ECO:0000313" key="19">
    <source>
        <dbReference type="Proteomes" id="UP000003100"/>
    </source>
</evidence>
<comment type="similarity">
    <text evidence="11">Belongs to the SEDS family. FtsW subfamily.</text>
</comment>
<comment type="subcellular location">
    <subcellularLocation>
        <location evidence="1">Membrane</location>
        <topology evidence="1">Multi-pass membrane protein</topology>
    </subcellularLocation>
</comment>
<feature type="transmembrane region" description="Helical" evidence="17">
    <location>
        <begin position="131"/>
        <end position="147"/>
    </location>
</feature>
<keyword evidence="2" id="KW-0328">Glycosyltransferase</keyword>
<feature type="transmembrane region" description="Helical" evidence="17">
    <location>
        <begin position="288"/>
        <end position="314"/>
    </location>
</feature>
<dbReference type="PANTHER" id="PTHR30474:SF2">
    <property type="entry name" value="PEPTIDOGLYCAN GLYCOSYLTRANSFERASE FTSW-RELATED"/>
    <property type="match status" value="1"/>
</dbReference>
<sequence>MSDKKNKRRQKKRRFLVLNKDGYYDYSLLAVVVLLTCFGLVMLYSTSAYVAEARFEDDMYYFGKQAAISAGGIVCMVIISMFDYHILKNFTTFLYAAAMVLMLLVLSPLGVTVNGAKRWLKLGVQFQPSEIAKIAAIVCISYLIVQMGKQIQTLRATVVLLGIGGVLGATAYLATDNLSTGIIICGITWILVAMASPYTRYFVAITAVMFVLLVILVQILKFSIDTAESGSFRVQRVLVWLHPEQNSDAGGYQVMQALYAIGSGGFFGKGLGNSVQKLGSVPEAQNDMIFSIVCEELGIFGGALVLLLFAYLLYRLFFISQNAPDLFGSLLVAGIMIHIALQVILNICVVTNIIPTTGVTLPFVSYGGTSILFLMAEMGIALGVSHQIKLQEVEEESRKQIAVSGQRH</sequence>
<evidence type="ECO:0000256" key="7">
    <source>
        <dbReference type="ARBA" id="ARBA00022989"/>
    </source>
</evidence>
<evidence type="ECO:0000256" key="6">
    <source>
        <dbReference type="ARBA" id="ARBA00022984"/>
    </source>
</evidence>
<evidence type="ECO:0000256" key="8">
    <source>
        <dbReference type="ARBA" id="ARBA00023136"/>
    </source>
</evidence>
<dbReference type="GO" id="GO:0015648">
    <property type="term" value="F:lipid-linked peptidoglycan transporter activity"/>
    <property type="evidence" value="ECO:0007669"/>
    <property type="project" value="TreeGrafter"/>
</dbReference>
<feature type="transmembrane region" description="Helical" evidence="17">
    <location>
        <begin position="326"/>
        <end position="354"/>
    </location>
</feature>
<dbReference type="HOGENOM" id="CLU_029243_1_0_9"/>
<evidence type="ECO:0000256" key="17">
    <source>
        <dbReference type="SAM" id="Phobius"/>
    </source>
</evidence>
<name>C0CLY0_BLAHS</name>
<evidence type="ECO:0000256" key="14">
    <source>
        <dbReference type="ARBA" id="ARBA00044770"/>
    </source>
</evidence>
<feature type="transmembrane region" description="Helical" evidence="17">
    <location>
        <begin position="202"/>
        <end position="224"/>
    </location>
</feature>
<feature type="transmembrane region" description="Helical" evidence="17">
    <location>
        <begin position="178"/>
        <end position="195"/>
    </location>
</feature>
<proteinExistence type="inferred from homology"/>
<evidence type="ECO:0000256" key="3">
    <source>
        <dbReference type="ARBA" id="ARBA00022679"/>
    </source>
</evidence>
<evidence type="ECO:0000256" key="15">
    <source>
        <dbReference type="ARBA" id="ARBA00049902"/>
    </source>
</evidence>
<organism evidence="18 19">
    <name type="scientific">Blautia hydrogenotrophica (strain DSM 10507 / JCM 14656 / S5a33)</name>
    <name type="common">Ruminococcus hydrogenotrophicus</name>
    <dbReference type="NCBI Taxonomy" id="476272"/>
    <lineage>
        <taxon>Bacteria</taxon>
        <taxon>Bacillati</taxon>
        <taxon>Bacillota</taxon>
        <taxon>Clostridia</taxon>
        <taxon>Lachnospirales</taxon>
        <taxon>Lachnospiraceae</taxon>
        <taxon>Blautia</taxon>
    </lineage>
</organism>
<keyword evidence="4 17" id="KW-0812">Transmembrane</keyword>
<evidence type="ECO:0000313" key="18">
    <source>
        <dbReference type="EMBL" id="EEG49198.1"/>
    </source>
</evidence>
<feature type="transmembrane region" description="Helical" evidence="17">
    <location>
        <begin position="21"/>
        <end position="46"/>
    </location>
</feature>
<comment type="function">
    <text evidence="16">Peptidoglycan polymerase that is essential for cell division.</text>
</comment>
<feature type="transmembrane region" description="Helical" evidence="17">
    <location>
        <begin position="366"/>
        <end position="384"/>
    </location>
</feature>
<feature type="transmembrane region" description="Helical" evidence="17">
    <location>
        <begin position="66"/>
        <end position="86"/>
    </location>
</feature>
<evidence type="ECO:0000256" key="9">
    <source>
        <dbReference type="ARBA" id="ARBA00032370"/>
    </source>
</evidence>
<dbReference type="GO" id="GO:0005886">
    <property type="term" value="C:plasma membrane"/>
    <property type="evidence" value="ECO:0007669"/>
    <property type="project" value="TreeGrafter"/>
</dbReference>
<dbReference type="PANTHER" id="PTHR30474">
    <property type="entry name" value="CELL CYCLE PROTEIN"/>
    <property type="match status" value="1"/>
</dbReference>
<dbReference type="EMBL" id="ACBZ01000098">
    <property type="protein sequence ID" value="EEG49198.1"/>
    <property type="molecule type" value="Genomic_DNA"/>
</dbReference>
<keyword evidence="5" id="KW-0133">Cell shape</keyword>
<reference evidence="18 19" key="1">
    <citation type="submission" date="2009-01" db="EMBL/GenBank/DDBJ databases">
        <authorList>
            <person name="Fulton L."/>
            <person name="Clifton S."/>
            <person name="Fulton B."/>
            <person name="Xu J."/>
            <person name="Minx P."/>
            <person name="Pepin K.H."/>
            <person name="Johnson M."/>
            <person name="Bhonagiri V."/>
            <person name="Nash W.E."/>
            <person name="Mardis E.R."/>
            <person name="Wilson R.K."/>
        </authorList>
    </citation>
    <scope>NUCLEOTIDE SEQUENCE [LARGE SCALE GENOMIC DNA]</scope>
    <source>
        <strain evidence="19">DSM 10507 / JCM 14656 / S5a33</strain>
    </source>
</reference>
<dbReference type="GO" id="GO:0008955">
    <property type="term" value="F:peptidoglycan glycosyltransferase activity"/>
    <property type="evidence" value="ECO:0007669"/>
    <property type="project" value="UniProtKB-EC"/>
</dbReference>
<keyword evidence="6" id="KW-0573">Peptidoglycan synthesis</keyword>
<evidence type="ECO:0000256" key="4">
    <source>
        <dbReference type="ARBA" id="ARBA00022692"/>
    </source>
</evidence>
<keyword evidence="7 17" id="KW-1133">Transmembrane helix</keyword>
<evidence type="ECO:0000256" key="5">
    <source>
        <dbReference type="ARBA" id="ARBA00022960"/>
    </source>
</evidence>
<dbReference type="Proteomes" id="UP000003100">
    <property type="component" value="Unassembled WGS sequence"/>
</dbReference>
<protein>
    <recommendedName>
        <fullName evidence="12">Probable peptidoglycan glycosyltransferase FtsW</fullName>
        <ecNumber evidence="14">2.4.99.28</ecNumber>
    </recommendedName>
    <alternativeName>
        <fullName evidence="13">Cell division protein FtsW</fullName>
    </alternativeName>
    <alternativeName>
        <fullName evidence="10">Cell wall polymerase</fullName>
    </alternativeName>
    <alternativeName>
        <fullName evidence="9">Peptidoglycan polymerase</fullName>
    </alternativeName>
</protein>
<feature type="transmembrane region" description="Helical" evidence="17">
    <location>
        <begin position="93"/>
        <end position="111"/>
    </location>
</feature>